<dbReference type="GO" id="GO:0003700">
    <property type="term" value="F:DNA-binding transcription factor activity"/>
    <property type="evidence" value="ECO:0007669"/>
    <property type="project" value="InterPro"/>
</dbReference>
<feature type="region of interest" description="Disordered" evidence="2">
    <location>
        <begin position="1"/>
        <end position="21"/>
    </location>
</feature>
<evidence type="ECO:0000313" key="4">
    <source>
        <dbReference type="Proteomes" id="UP000078397"/>
    </source>
</evidence>
<sequence length="249" mass="27358">MTADQLARKRERDRLAQRATRARTQSYIQQLEQEIQELRDGTTLEDHSANVNTLQELYRRNKALTDELERLRGHSEDLGAAAAIRQVSNGDLAGTPVVLMDPSFEHAIHSRSEPSGSYEYLGDCSALFGQQLLLTSNPLHIQPSNSHHSAAKQGEELQAPDLWHDNAAASFGMIESCLTAQPVPAKSYYYDNNCQYMGSLIQNELLVSNGQHGCQLSSEAATAAAAQVECFQYIADPPPGTAADGNYRP</sequence>
<dbReference type="GeneID" id="28849852"/>
<protein>
    <submittedName>
        <fullName evidence="3">BZIP transcription factor domain-containing protein</fullName>
    </submittedName>
</protein>
<accession>A0A179FB07</accession>
<proteinExistence type="predicted"/>
<dbReference type="Gene3D" id="1.20.5.170">
    <property type="match status" value="1"/>
</dbReference>
<feature type="coiled-coil region" evidence="1">
    <location>
        <begin position="21"/>
        <end position="74"/>
    </location>
</feature>
<comment type="caution">
    <text evidence="3">The sequence shown here is derived from an EMBL/GenBank/DDBJ whole genome shotgun (WGS) entry which is preliminary data.</text>
</comment>
<feature type="compositionally biased region" description="Basic and acidic residues" evidence="2">
    <location>
        <begin position="1"/>
        <end position="16"/>
    </location>
</feature>
<keyword evidence="4" id="KW-1185">Reference proteome</keyword>
<name>A0A179FB07_METCM</name>
<dbReference type="PANTHER" id="PTHR37012:SF2">
    <property type="entry name" value="BZIP DOMAIN-CONTAINING PROTEIN-RELATED"/>
    <property type="match status" value="1"/>
</dbReference>
<evidence type="ECO:0000256" key="1">
    <source>
        <dbReference type="SAM" id="Coils"/>
    </source>
</evidence>
<dbReference type="PANTHER" id="PTHR37012">
    <property type="entry name" value="B-ZIP TRANSCRIPTION FACTOR (EUROFUNG)-RELATED"/>
    <property type="match status" value="1"/>
</dbReference>
<dbReference type="AlphaFoldDB" id="A0A179FB07"/>
<keyword evidence="1" id="KW-0175">Coiled coil</keyword>
<dbReference type="SUPFAM" id="SSF57959">
    <property type="entry name" value="Leucine zipper domain"/>
    <property type="match status" value="1"/>
</dbReference>
<dbReference type="Proteomes" id="UP000078397">
    <property type="component" value="Unassembled WGS sequence"/>
</dbReference>
<dbReference type="EMBL" id="LSBJ02000007">
    <property type="protein sequence ID" value="OAQ62471.1"/>
    <property type="molecule type" value="Genomic_DNA"/>
</dbReference>
<organism evidence="3 4">
    <name type="scientific">Pochonia chlamydosporia 170</name>
    <dbReference type="NCBI Taxonomy" id="1380566"/>
    <lineage>
        <taxon>Eukaryota</taxon>
        <taxon>Fungi</taxon>
        <taxon>Dikarya</taxon>
        <taxon>Ascomycota</taxon>
        <taxon>Pezizomycotina</taxon>
        <taxon>Sordariomycetes</taxon>
        <taxon>Hypocreomycetidae</taxon>
        <taxon>Hypocreales</taxon>
        <taxon>Clavicipitaceae</taxon>
        <taxon>Pochonia</taxon>
    </lineage>
</organism>
<dbReference type="RefSeq" id="XP_018140175.1">
    <property type="nucleotide sequence ID" value="XM_018285858.1"/>
</dbReference>
<evidence type="ECO:0000313" key="3">
    <source>
        <dbReference type="EMBL" id="OAQ62471.1"/>
    </source>
</evidence>
<evidence type="ECO:0000256" key="2">
    <source>
        <dbReference type="SAM" id="MobiDB-lite"/>
    </source>
</evidence>
<gene>
    <name evidence="3" type="ORF">VFPPC_06905</name>
</gene>
<dbReference type="KEGG" id="pchm:VFPPC_06905"/>
<dbReference type="InterPro" id="IPR046347">
    <property type="entry name" value="bZIP_sf"/>
</dbReference>
<reference evidence="3 4" key="1">
    <citation type="journal article" date="2016" name="PLoS Pathog.">
        <title>Biosynthesis of antibiotic leucinostatins in bio-control fungus Purpureocillium lilacinum and their inhibition on phytophthora revealed by genome mining.</title>
        <authorList>
            <person name="Wang G."/>
            <person name="Liu Z."/>
            <person name="Lin R."/>
            <person name="Li E."/>
            <person name="Mao Z."/>
            <person name="Ling J."/>
            <person name="Yang Y."/>
            <person name="Yin W.B."/>
            <person name="Xie B."/>
        </authorList>
    </citation>
    <scope>NUCLEOTIDE SEQUENCE [LARGE SCALE GENOMIC DNA]</scope>
    <source>
        <strain evidence="3">170</strain>
    </source>
</reference>
<dbReference type="CDD" id="cd14688">
    <property type="entry name" value="bZIP_YAP"/>
    <property type="match status" value="1"/>
</dbReference>